<gene>
    <name evidence="1" type="ORF">WA026_022301</name>
</gene>
<protein>
    <submittedName>
        <fullName evidence="1">Uncharacterized protein</fullName>
    </submittedName>
</protein>
<name>A0AAW1VGU4_9CUCU</name>
<accession>A0AAW1VGU4</accession>
<comment type="caution">
    <text evidence="1">The sequence shown here is derived from an EMBL/GenBank/DDBJ whole genome shotgun (WGS) entry which is preliminary data.</text>
</comment>
<evidence type="ECO:0000313" key="1">
    <source>
        <dbReference type="EMBL" id="KAK9892839.1"/>
    </source>
</evidence>
<dbReference type="AlphaFoldDB" id="A0AAW1VGU4"/>
<reference evidence="1 2" key="1">
    <citation type="submission" date="2023-03" db="EMBL/GenBank/DDBJ databases">
        <title>Genome insight into feeding habits of ladybird beetles.</title>
        <authorList>
            <person name="Li H.-S."/>
            <person name="Huang Y.-H."/>
            <person name="Pang H."/>
        </authorList>
    </citation>
    <scope>NUCLEOTIDE SEQUENCE [LARGE SCALE GENOMIC DNA]</scope>
    <source>
        <strain evidence="1">SYSU_2023b</strain>
        <tissue evidence="1">Whole body</tissue>
    </source>
</reference>
<sequence length="100" mass="10610">IGSPPPAGSKNEVLIFRSVKSIISATANTGRGRRSKIAVLKSDRANKGSSSNCMPIGRISIIVVIKLIAPKIDDTAARCNLKIAKSTEWPLWAILAERGG</sequence>
<evidence type="ECO:0000313" key="2">
    <source>
        <dbReference type="Proteomes" id="UP001431783"/>
    </source>
</evidence>
<dbReference type="EMBL" id="JARQZJ010000139">
    <property type="protein sequence ID" value="KAK9892839.1"/>
    <property type="molecule type" value="Genomic_DNA"/>
</dbReference>
<feature type="non-terminal residue" evidence="1">
    <location>
        <position position="1"/>
    </location>
</feature>
<dbReference type="Proteomes" id="UP001431783">
    <property type="component" value="Unassembled WGS sequence"/>
</dbReference>
<keyword evidence="2" id="KW-1185">Reference proteome</keyword>
<organism evidence="1 2">
    <name type="scientific">Henosepilachna vigintioctopunctata</name>
    <dbReference type="NCBI Taxonomy" id="420089"/>
    <lineage>
        <taxon>Eukaryota</taxon>
        <taxon>Metazoa</taxon>
        <taxon>Ecdysozoa</taxon>
        <taxon>Arthropoda</taxon>
        <taxon>Hexapoda</taxon>
        <taxon>Insecta</taxon>
        <taxon>Pterygota</taxon>
        <taxon>Neoptera</taxon>
        <taxon>Endopterygota</taxon>
        <taxon>Coleoptera</taxon>
        <taxon>Polyphaga</taxon>
        <taxon>Cucujiformia</taxon>
        <taxon>Coccinelloidea</taxon>
        <taxon>Coccinellidae</taxon>
        <taxon>Epilachninae</taxon>
        <taxon>Epilachnini</taxon>
        <taxon>Henosepilachna</taxon>
    </lineage>
</organism>
<proteinExistence type="predicted"/>